<dbReference type="InterPro" id="IPR002302">
    <property type="entry name" value="Leu-tRNA-ligase"/>
</dbReference>
<dbReference type="HAMAP" id="MF_00049_B">
    <property type="entry name" value="Leu_tRNA_synth_B"/>
    <property type="match status" value="1"/>
</dbReference>
<comment type="caution">
    <text evidence="9">Lacks conserved residue(s) required for the propagation of feature annotation.</text>
</comment>
<dbReference type="PANTHER" id="PTHR43740:SF2">
    <property type="entry name" value="LEUCINE--TRNA LIGASE, MITOCHONDRIAL"/>
    <property type="match status" value="1"/>
</dbReference>
<feature type="binding site" evidence="9">
    <location>
        <position position="642"/>
    </location>
    <ligand>
        <name>ATP</name>
        <dbReference type="ChEBI" id="CHEBI:30616"/>
    </ligand>
</feature>
<dbReference type="FunFam" id="3.40.50.620:FF:000077">
    <property type="entry name" value="Leucine--tRNA ligase"/>
    <property type="match status" value="1"/>
</dbReference>
<dbReference type="NCBIfam" id="TIGR00396">
    <property type="entry name" value="leuS_bact"/>
    <property type="match status" value="1"/>
</dbReference>
<dbReference type="PRINTS" id="PR00985">
    <property type="entry name" value="TRNASYNTHLEU"/>
</dbReference>
<dbReference type="Pfam" id="PF09334">
    <property type="entry name" value="tRNA-synt_1g"/>
    <property type="match status" value="1"/>
</dbReference>
<dbReference type="InterPro" id="IPR014729">
    <property type="entry name" value="Rossmann-like_a/b/a_fold"/>
</dbReference>
<keyword evidence="7 9" id="KW-0030">Aminoacyl-tRNA synthetase</keyword>
<dbReference type="FunFam" id="1.10.730.10:FF:000011">
    <property type="entry name" value="Leucine--tRNA ligase chloroplastic/mitochondrial"/>
    <property type="match status" value="1"/>
</dbReference>
<evidence type="ECO:0000259" key="13">
    <source>
        <dbReference type="Pfam" id="PF09334"/>
    </source>
</evidence>
<name>A0A2M7R8C3_9BACT</name>
<feature type="domain" description="Methionyl/Leucyl tRNA synthetase" evidence="13">
    <location>
        <begin position="39"/>
        <end position="186"/>
    </location>
</feature>
<evidence type="ECO:0000259" key="12">
    <source>
        <dbReference type="Pfam" id="PF08264"/>
    </source>
</evidence>
<evidence type="ECO:0000256" key="2">
    <source>
        <dbReference type="ARBA" id="ARBA00022490"/>
    </source>
</evidence>
<dbReference type="GO" id="GO:0005829">
    <property type="term" value="C:cytosol"/>
    <property type="evidence" value="ECO:0007669"/>
    <property type="project" value="TreeGrafter"/>
</dbReference>
<evidence type="ECO:0000256" key="7">
    <source>
        <dbReference type="ARBA" id="ARBA00023146"/>
    </source>
</evidence>
<organism evidence="15 16">
    <name type="scientific">Candidatus Nealsonbacteria bacterium CG_4_10_14_0_8_um_filter_35_10</name>
    <dbReference type="NCBI Taxonomy" id="1974683"/>
    <lineage>
        <taxon>Bacteria</taxon>
        <taxon>Candidatus Nealsoniibacteriota</taxon>
    </lineage>
</organism>
<dbReference type="Pfam" id="PF13603">
    <property type="entry name" value="tRNA-synt_1_2"/>
    <property type="match status" value="1"/>
</dbReference>
<evidence type="ECO:0000256" key="1">
    <source>
        <dbReference type="ARBA" id="ARBA00005594"/>
    </source>
</evidence>
<dbReference type="PROSITE" id="PS00178">
    <property type="entry name" value="AA_TRNA_LIGASE_I"/>
    <property type="match status" value="1"/>
</dbReference>
<feature type="domain" description="Methionyl/Valyl/Leucyl/Isoleucyl-tRNA synthetase anticodon-binding" evidence="12">
    <location>
        <begin position="709"/>
        <end position="834"/>
    </location>
</feature>
<accession>A0A2M7R8C3</accession>
<evidence type="ECO:0000256" key="10">
    <source>
        <dbReference type="RuleBase" id="RU363035"/>
    </source>
</evidence>
<gene>
    <name evidence="9" type="primary">leuS</name>
    <name evidence="15" type="ORF">COY72_00220</name>
</gene>
<dbReference type="EC" id="6.1.1.4" evidence="9"/>
<evidence type="ECO:0000256" key="4">
    <source>
        <dbReference type="ARBA" id="ARBA00022741"/>
    </source>
</evidence>
<dbReference type="PANTHER" id="PTHR43740">
    <property type="entry name" value="LEUCYL-TRNA SYNTHETASE"/>
    <property type="match status" value="1"/>
</dbReference>
<evidence type="ECO:0000313" key="16">
    <source>
        <dbReference type="Proteomes" id="UP000230055"/>
    </source>
</evidence>
<dbReference type="SUPFAM" id="SSF50677">
    <property type="entry name" value="ValRS/IleRS/LeuRS editing domain"/>
    <property type="match status" value="1"/>
</dbReference>
<dbReference type="Proteomes" id="UP000230055">
    <property type="component" value="Unassembled WGS sequence"/>
</dbReference>
<dbReference type="SUPFAM" id="SSF47323">
    <property type="entry name" value="Anticodon-binding domain of a subclass of class I aminoacyl-tRNA synthetases"/>
    <property type="match status" value="1"/>
</dbReference>
<comment type="similarity">
    <text evidence="1 9 10">Belongs to the class-I aminoacyl-tRNA synthetase family.</text>
</comment>
<feature type="domain" description="Aminoacyl-tRNA synthetase class Ia" evidence="11">
    <location>
        <begin position="452"/>
        <end position="667"/>
    </location>
</feature>
<dbReference type="EMBL" id="PFLX01000006">
    <property type="protein sequence ID" value="PIY91049.1"/>
    <property type="molecule type" value="Genomic_DNA"/>
</dbReference>
<dbReference type="InterPro" id="IPR013155">
    <property type="entry name" value="M/V/L/I-tRNA-synth_anticd-bd"/>
</dbReference>
<dbReference type="Gene3D" id="3.10.20.590">
    <property type="match status" value="1"/>
</dbReference>
<feature type="short sequence motif" description="'KMSKS' region" evidence="9">
    <location>
        <begin position="639"/>
        <end position="643"/>
    </location>
</feature>
<keyword evidence="6 9" id="KW-0648">Protein biosynthesis</keyword>
<evidence type="ECO:0000256" key="6">
    <source>
        <dbReference type="ARBA" id="ARBA00022917"/>
    </source>
</evidence>
<protein>
    <recommendedName>
        <fullName evidence="9">Leucine--tRNA ligase</fullName>
        <ecNumber evidence="9">6.1.1.4</ecNumber>
    </recommendedName>
    <alternativeName>
        <fullName evidence="9">Leucyl-tRNA synthetase</fullName>
        <shortName evidence="9">LeuRS</shortName>
    </alternativeName>
</protein>
<evidence type="ECO:0000256" key="9">
    <source>
        <dbReference type="HAMAP-Rule" id="MF_00049"/>
    </source>
</evidence>
<comment type="catalytic activity">
    <reaction evidence="8 9">
        <text>tRNA(Leu) + L-leucine + ATP = L-leucyl-tRNA(Leu) + AMP + diphosphate</text>
        <dbReference type="Rhea" id="RHEA:11688"/>
        <dbReference type="Rhea" id="RHEA-COMP:9613"/>
        <dbReference type="Rhea" id="RHEA-COMP:9622"/>
        <dbReference type="ChEBI" id="CHEBI:30616"/>
        <dbReference type="ChEBI" id="CHEBI:33019"/>
        <dbReference type="ChEBI" id="CHEBI:57427"/>
        <dbReference type="ChEBI" id="CHEBI:78442"/>
        <dbReference type="ChEBI" id="CHEBI:78494"/>
        <dbReference type="ChEBI" id="CHEBI:456215"/>
        <dbReference type="EC" id="6.1.1.4"/>
    </reaction>
</comment>
<dbReference type="Pfam" id="PF00133">
    <property type="entry name" value="tRNA-synt_1"/>
    <property type="match status" value="1"/>
</dbReference>
<evidence type="ECO:0000256" key="8">
    <source>
        <dbReference type="ARBA" id="ARBA00047469"/>
    </source>
</evidence>
<dbReference type="InterPro" id="IPR001412">
    <property type="entry name" value="aa-tRNA-synth_I_CS"/>
</dbReference>
<evidence type="ECO:0000259" key="11">
    <source>
        <dbReference type="Pfam" id="PF00133"/>
    </source>
</evidence>
<proteinExistence type="inferred from homology"/>
<dbReference type="InterPro" id="IPR025709">
    <property type="entry name" value="Leu_tRNA-synth_edit"/>
</dbReference>
<evidence type="ECO:0000256" key="3">
    <source>
        <dbReference type="ARBA" id="ARBA00022598"/>
    </source>
</evidence>
<keyword evidence="3 9" id="KW-0436">Ligase</keyword>
<dbReference type="InterPro" id="IPR015413">
    <property type="entry name" value="Methionyl/Leucyl_tRNA_Synth"/>
</dbReference>
<evidence type="ECO:0000313" key="15">
    <source>
        <dbReference type="EMBL" id="PIY91049.1"/>
    </source>
</evidence>
<dbReference type="InterPro" id="IPR002300">
    <property type="entry name" value="aa-tRNA-synth_Ia"/>
</dbReference>
<dbReference type="GO" id="GO:0006429">
    <property type="term" value="P:leucyl-tRNA aminoacylation"/>
    <property type="evidence" value="ECO:0007669"/>
    <property type="project" value="UniProtKB-UniRule"/>
</dbReference>
<dbReference type="GO" id="GO:0005524">
    <property type="term" value="F:ATP binding"/>
    <property type="evidence" value="ECO:0007669"/>
    <property type="project" value="UniProtKB-UniRule"/>
</dbReference>
<keyword evidence="4 9" id="KW-0547">Nucleotide-binding</keyword>
<dbReference type="InterPro" id="IPR009008">
    <property type="entry name" value="Val/Leu/Ile-tRNA-synth_edit"/>
</dbReference>
<evidence type="ECO:0000259" key="14">
    <source>
        <dbReference type="Pfam" id="PF13603"/>
    </source>
</evidence>
<dbReference type="GO" id="GO:0002161">
    <property type="term" value="F:aminoacyl-tRNA deacylase activity"/>
    <property type="evidence" value="ECO:0007669"/>
    <property type="project" value="InterPro"/>
</dbReference>
<comment type="subcellular location">
    <subcellularLocation>
        <location evidence="9">Cytoplasm</location>
    </subcellularLocation>
</comment>
<dbReference type="GO" id="GO:0004823">
    <property type="term" value="F:leucine-tRNA ligase activity"/>
    <property type="evidence" value="ECO:0007669"/>
    <property type="project" value="UniProtKB-UniRule"/>
</dbReference>
<dbReference type="FunFam" id="3.10.20.590:FF:000001">
    <property type="entry name" value="Leucine--tRNA ligase"/>
    <property type="match status" value="1"/>
</dbReference>
<dbReference type="SUPFAM" id="SSF52374">
    <property type="entry name" value="Nucleotidylyl transferase"/>
    <property type="match status" value="1"/>
</dbReference>
<keyword evidence="2 9" id="KW-0963">Cytoplasm</keyword>
<dbReference type="Gene3D" id="1.10.730.10">
    <property type="entry name" value="Isoleucyl-tRNA Synthetase, Domain 1"/>
    <property type="match status" value="1"/>
</dbReference>
<dbReference type="CDD" id="cd07958">
    <property type="entry name" value="Anticodon_Ia_Leu_BEm"/>
    <property type="match status" value="1"/>
</dbReference>
<dbReference type="Gene3D" id="3.90.740.10">
    <property type="entry name" value="Valyl/Leucyl/Isoleucyl-tRNA synthetase, editing domain"/>
    <property type="match status" value="1"/>
</dbReference>
<keyword evidence="5 9" id="KW-0067">ATP-binding</keyword>
<dbReference type="Gene3D" id="3.40.50.620">
    <property type="entry name" value="HUPs"/>
    <property type="match status" value="2"/>
</dbReference>
<feature type="domain" description="Leucyl-tRNA synthetase editing" evidence="14">
    <location>
        <begin position="219"/>
        <end position="415"/>
    </location>
</feature>
<dbReference type="InterPro" id="IPR009080">
    <property type="entry name" value="tRNAsynth_Ia_anticodon-bd"/>
</dbReference>
<dbReference type="AlphaFoldDB" id="A0A2M7R8C3"/>
<sequence>MTYNPRKIERKWQRIWEKIGIFEAKDFSKKQKFYVLDMFPYPSAEGLHVGHPRGYIATDIYAHLMRRRDFNVLHPMGWDAFGLPTENYAIKTGIHPEITTKKNVKRMKEQMRMIGLGYDWLREINTTDPEYYKLTQKIFLLLYKMGLAYEAVLPINWCPSCKTGLANEEVIDGKCERCGAEVGKKDLRQWVLKITAYAERLLKDLDLLDWPEKIKEMQKNWIGKSEGWEIKFEIKNLKLEIPVFTTRADTLFGCTYLVLAPEHPIIQKLKSNIQNLKSIEEYIEKSKKKLERERISEAKEKTGIELKGIKAINPANNREIPIFVADYVLIHYGTGAVMAVPCHDQRDFDFARKSNLPMIEVIKPYFEEKKLPKEAPLIVSNGRFEKAYEGEGFLINSGRFTGMKSEEAREAIGQFLAKKNLPPTTFREKDLGKQTPQEVVGGLAKKAVYFKLRDWIFSRQRYWGEPIPLVFCQNCAAKLKNLKTSGLKNFNKGEILNPGWIALDEKDLPLKLPKVKKYQPTGTGESPLAAIEKWVNTKCPKCGGPAKRETNTMPQWAGSCWYFIAYLLKKDKKYFWDKEKIKYWLPVELYVGGAEHAVLHLLYARFWTEVLYDAGWIKFKEPFLKLRNQGLILASDGQKMSKSRGNVINPDPLIEKYGADAFRLYEMFMGPFDEPINWNTKGLIGMKRFLEKVWNLFGKEKSIISVEEDREIEKLIHKTIKKITEDIENFRFNTAISALMILVNELQGKNYGIWHLKSLISILAPFAPHICEELWSSFAKASKDKQFNIKTSIHSRPWPKYDPKLIKEEIITLVIQVNGKVRDKIEVEADISEEKARELAISREKIKKWIKGKKIKKVIFVPGKLINLVVI</sequence>
<comment type="caution">
    <text evidence="15">The sequence shown here is derived from an EMBL/GenBank/DDBJ whole genome shotgun (WGS) entry which is preliminary data.</text>
</comment>
<evidence type="ECO:0000256" key="5">
    <source>
        <dbReference type="ARBA" id="ARBA00022840"/>
    </source>
</evidence>
<reference evidence="16" key="1">
    <citation type="submission" date="2017-09" db="EMBL/GenBank/DDBJ databases">
        <title>Depth-based differentiation of microbial function through sediment-hosted aquifers and enrichment of novel symbionts in the deep terrestrial subsurface.</title>
        <authorList>
            <person name="Probst A.J."/>
            <person name="Ladd B."/>
            <person name="Jarett J.K."/>
            <person name="Geller-Mcgrath D.E."/>
            <person name="Sieber C.M.K."/>
            <person name="Emerson J.B."/>
            <person name="Anantharaman K."/>
            <person name="Thomas B.C."/>
            <person name="Malmstrom R."/>
            <person name="Stieglmeier M."/>
            <person name="Klingl A."/>
            <person name="Woyke T."/>
            <person name="Ryan C.M."/>
            <person name="Banfield J.F."/>
        </authorList>
    </citation>
    <scope>NUCLEOTIDE SEQUENCE [LARGE SCALE GENOMIC DNA]</scope>
</reference>
<dbReference type="Pfam" id="PF08264">
    <property type="entry name" value="Anticodon_1"/>
    <property type="match status" value="1"/>
</dbReference>